<dbReference type="PANTHER" id="PTHR30486:SF6">
    <property type="entry name" value="TYPE IV PILUS RETRACTATION ATPASE PILT"/>
    <property type="match status" value="1"/>
</dbReference>
<dbReference type="Gene3D" id="3.40.50.300">
    <property type="entry name" value="P-loop containing nucleotide triphosphate hydrolases"/>
    <property type="match status" value="1"/>
</dbReference>
<evidence type="ECO:0000313" key="4">
    <source>
        <dbReference type="EMBL" id="AUW92612.1"/>
    </source>
</evidence>
<evidence type="ECO:0000313" key="5">
    <source>
        <dbReference type="Proteomes" id="UP000325292"/>
    </source>
</evidence>
<feature type="compositionally biased region" description="Polar residues" evidence="2">
    <location>
        <begin position="1"/>
        <end position="20"/>
    </location>
</feature>
<dbReference type="InterPro" id="IPR001482">
    <property type="entry name" value="T2SS/T4SS_dom"/>
</dbReference>
<protein>
    <recommendedName>
        <fullName evidence="3">Bacterial type II secretion system protein E domain-containing protein</fullName>
    </recommendedName>
</protein>
<sequence>MTENPLIQTFGGTPSRNPLQQRDPLSPPGEALHERGTALSLHADGPYASVLAQASTLLRDRYTALIAHVQPHQRQAVRQAIADVVLSLHPAQNVAVWLTETLEAQLLGAGLIEPLMQDPRISEIMVTGPHVFVDDGGRLRPAMTLPHPEDSIRLAQHLARHCGREYRETQPLMDLTWPENGARINITHHHVAQTGPAITIRKHNMGALLQLATLIERGMISAEPADLIVRVMRHKGNVLFVGPTRSGKTTLMRAFIIEAVGPDERLIVLEDTEELRLPHRHQIALIGQARLVTPEERDQGMVSLLDLFRNALRQSPDRIIMGELRGPEAFDFIETGLTERGGSVSSFHIREPEYLVTRLYWIAQKSGLAIPADLIFRSTYQALDLIVQVDRDDTGFRWVRRIVEPQDDGTVADLFVGDPRDHTWQALTPPSPKLRRLWEGG</sequence>
<proteinExistence type="inferred from homology"/>
<feature type="domain" description="Bacterial type II secretion system protein E" evidence="3">
    <location>
        <begin position="191"/>
        <end position="366"/>
    </location>
</feature>
<dbReference type="InterPro" id="IPR027417">
    <property type="entry name" value="P-loop_NTPase"/>
</dbReference>
<keyword evidence="5" id="KW-1185">Reference proteome</keyword>
<dbReference type="Proteomes" id="UP000325292">
    <property type="component" value="Chromosome"/>
</dbReference>
<reference evidence="4 5" key="1">
    <citation type="journal article" date="2019" name="Sci. Rep.">
        <title>Sulfobacillus thermotolerans: new insights into resistance and metabolic capacities of acidophilic chemolithotrophs.</title>
        <authorList>
            <person name="Panyushkina A.E."/>
            <person name="Babenko V.V."/>
            <person name="Nikitina A.S."/>
            <person name="Selezneva O.V."/>
            <person name="Tsaplina I.A."/>
            <person name="Letarova M.A."/>
            <person name="Kostryukova E.S."/>
            <person name="Letarov A.V."/>
        </authorList>
    </citation>
    <scope>NUCLEOTIDE SEQUENCE [LARGE SCALE GENOMIC DNA]</scope>
    <source>
        <strain evidence="4 5">Kr1</strain>
    </source>
</reference>
<evidence type="ECO:0000256" key="2">
    <source>
        <dbReference type="SAM" id="MobiDB-lite"/>
    </source>
</evidence>
<gene>
    <name evidence="4" type="ORF">BXT84_00485</name>
</gene>
<dbReference type="InterPro" id="IPR050921">
    <property type="entry name" value="T4SS_GSP_E_ATPase"/>
</dbReference>
<dbReference type="EMBL" id="CP019454">
    <property type="protein sequence ID" value="AUW92612.1"/>
    <property type="molecule type" value="Genomic_DNA"/>
</dbReference>
<accession>A0ABN5GWU9</accession>
<dbReference type="PANTHER" id="PTHR30486">
    <property type="entry name" value="TWITCHING MOTILITY PROTEIN PILT"/>
    <property type="match status" value="1"/>
</dbReference>
<organism evidence="4 5">
    <name type="scientific">Sulfobacillus thermotolerans</name>
    <dbReference type="NCBI Taxonomy" id="338644"/>
    <lineage>
        <taxon>Bacteria</taxon>
        <taxon>Bacillati</taxon>
        <taxon>Bacillota</taxon>
        <taxon>Clostridia</taxon>
        <taxon>Eubacteriales</taxon>
        <taxon>Clostridiales Family XVII. Incertae Sedis</taxon>
        <taxon>Sulfobacillus</taxon>
    </lineage>
</organism>
<dbReference type="Gene3D" id="3.30.450.380">
    <property type="match status" value="1"/>
</dbReference>
<name>A0ABN5GWU9_9FIRM</name>
<dbReference type="SUPFAM" id="SSF52540">
    <property type="entry name" value="P-loop containing nucleoside triphosphate hydrolases"/>
    <property type="match status" value="1"/>
</dbReference>
<evidence type="ECO:0000259" key="3">
    <source>
        <dbReference type="Pfam" id="PF00437"/>
    </source>
</evidence>
<evidence type="ECO:0000256" key="1">
    <source>
        <dbReference type="ARBA" id="ARBA00006611"/>
    </source>
</evidence>
<feature type="region of interest" description="Disordered" evidence="2">
    <location>
        <begin position="1"/>
        <end position="31"/>
    </location>
</feature>
<dbReference type="CDD" id="cd01130">
    <property type="entry name" value="VirB11-like_ATPase"/>
    <property type="match status" value="1"/>
</dbReference>
<dbReference type="Pfam" id="PF00437">
    <property type="entry name" value="T2SSE"/>
    <property type="match status" value="1"/>
</dbReference>
<comment type="similarity">
    <text evidence="1">Belongs to the GSP E family.</text>
</comment>